<organism evidence="3 4">
    <name type="scientific">Aneurinibacillus danicus</name>
    <dbReference type="NCBI Taxonomy" id="267746"/>
    <lineage>
        <taxon>Bacteria</taxon>
        <taxon>Bacillati</taxon>
        <taxon>Bacillota</taxon>
        <taxon>Bacilli</taxon>
        <taxon>Bacillales</taxon>
        <taxon>Paenibacillaceae</taxon>
        <taxon>Aneurinibacillus group</taxon>
        <taxon>Aneurinibacillus</taxon>
    </lineage>
</organism>
<protein>
    <recommendedName>
        <fullName evidence="5">Flagellar hook-length control protein-like C-terminal domain-containing protein</fullName>
    </recommendedName>
</protein>
<feature type="region of interest" description="Disordered" evidence="2">
    <location>
        <begin position="357"/>
        <end position="376"/>
    </location>
</feature>
<dbReference type="Pfam" id="PF19753">
    <property type="entry name" value="DUF6240"/>
    <property type="match status" value="1"/>
</dbReference>
<evidence type="ECO:0000313" key="3">
    <source>
        <dbReference type="EMBL" id="GEN36186.1"/>
    </source>
</evidence>
<feature type="compositionally biased region" description="Low complexity" evidence="2">
    <location>
        <begin position="1341"/>
        <end position="1354"/>
    </location>
</feature>
<keyword evidence="1" id="KW-0175">Coiled coil</keyword>
<evidence type="ECO:0008006" key="5">
    <source>
        <dbReference type="Google" id="ProtNLM"/>
    </source>
</evidence>
<dbReference type="InterPro" id="IPR046207">
    <property type="entry name" value="DUF6240"/>
</dbReference>
<feature type="compositionally biased region" description="Polar residues" evidence="2">
    <location>
        <begin position="1315"/>
        <end position="1331"/>
    </location>
</feature>
<evidence type="ECO:0000313" key="4">
    <source>
        <dbReference type="Proteomes" id="UP000321157"/>
    </source>
</evidence>
<dbReference type="Proteomes" id="UP000321157">
    <property type="component" value="Unassembled WGS sequence"/>
</dbReference>
<comment type="caution">
    <text evidence="3">The sequence shown here is derived from an EMBL/GenBank/DDBJ whole genome shotgun (WGS) entry which is preliminary data.</text>
</comment>
<evidence type="ECO:0000256" key="2">
    <source>
        <dbReference type="SAM" id="MobiDB-lite"/>
    </source>
</evidence>
<name>A0A511VB70_9BACL</name>
<feature type="coiled-coil region" evidence="1">
    <location>
        <begin position="228"/>
        <end position="298"/>
    </location>
</feature>
<gene>
    <name evidence="3" type="ORF">ADA01nite_36460</name>
</gene>
<proteinExistence type="predicted"/>
<sequence length="1544" mass="171954">MKVFDFLRNTGGMPTAGRNSDSRPSSAMEAVIKERVSANEAIVEIEGKKVKAVFENGVPAQSRVSVQVTAAKEDRIQVRVAQQTETDMDSTGKTGQNIERIMREAGVKATPEMREAVRILFDGKQPVTKETIKNVEQILQKGEGTVQQKLDALQIMMKKNIHVTVKSFEAVFRTLHGPTLDQLVERMADELPELAGKPTGGEKTTARANHQAARVEMMEKNAQPEKPEVRLARQLATLRDAVVQAEKQKGTIDKEQLQKLIREMENTLEAAKESSAISKETGQRVERLTRQMQNLTQSAVGQSKMSVDQVTRVADRLELNRLIKTIAMEVKDRTEASVSLPNSRAEDVDKAVRENARQEARRVQPQVNRETAGREGSHTLARQLDTMVKVISGRQPVNREALQQLVQQVKFHPELAQVNSGAREQIQKAVQQIEQAVHETPQTEKVVSADRLARLVDRANLEQAAKLAARETSLAPSIVVPGSGRGEKAIRMEGANGHHVPRLSQKIEVLAKAVSSGQPINKEALRQLVEQIGRSPEFTRLSTETREQLEKAVKQIEQAVRTTPSNEKIVSSQRLDRFVDRANLEQVSKQASRELNSAQVKQETLSPSSTIAKGNAPTESIIQSREKQAGIGGSQQLSEKLETLVKAIASGGQLDKKLLEQFVRQIKESLELKSMSVQTRQAVQQAVASLEQVMRQVPSSQPSVSGRVLAERGSLRLLEQATKSVSQEIKLNTSSESNRPAERLAQKLEVLAKAASSGQPINKEALRQLVEQIKQSPDLAQLSAVTREQIQKVVNQVEQTVYKIRTNEREVSAEQVIKNISAQRDAVPVEPKGHLSPEVKPQVAELEKEEVPSEKSALRKVQREVAERVLVIRTEGRVTRQQIEGLQQAVQNLIREAGGSVALQQDTRRFMEQISKDLRMSMSYEAVGRSAEGKIIVQRTADQLIQAFKLPVVETAKGEAVQRQADALQSSSPVVLKTMAQTYERLSGIVAAARAEIQSSSGVTASALLHGKELSGSSFGLETGRMPQQILQDVQWLLETTIETEGLPKEMVQKLHPLLSALEEAAVSQASFATGEIDALFEQDAAQRIQVDADAALTQIHRLFEEEAGRLAAYANVQAANFELISHYIPEHLRQVAEEFMQTKKEILSNVERMSQFLRQEIPQASSYIKQVIEPTIEMVNRLVSKGEFALFADMEFEHSVLKISGQLQDIKSMLDKGQTEQALRSFQAIRSELEKLNWQPSYMKVERFFSKKAGEGRLQNPLELYGREWKNNELTGRGVQEWMRGMGLGYEREAIEWMSRRAGENREMGTGVWNGNSLNLGQGSSLTSGGVPSGHKTEAFPSFTQSGQQSFQSQDERPQNMKSMIMDQLENGNLSPRAREVLEQTLSNVTGQQLLSKHEPGAPVQTMYFQLPLPWEEGMQNVQMHIHSRNNGEQMDWENCSLFFFLSTPRFGDTGIGVTVVERDMTLRIQNNHPQVERAFEPYIPQLKEQLQGLGYRIQGISFAPMNEPIQEKKPSALPLVDVEKARAKAASMMVREGVDLSI</sequence>
<feature type="region of interest" description="Disordered" evidence="2">
    <location>
        <begin position="1315"/>
        <end position="1356"/>
    </location>
</feature>
<accession>A0A511VB70</accession>
<dbReference type="RefSeq" id="WP_146811826.1">
    <property type="nucleotide sequence ID" value="NZ_BJXX01000170.1"/>
</dbReference>
<feature type="region of interest" description="Disordered" evidence="2">
    <location>
        <begin position="593"/>
        <end position="621"/>
    </location>
</feature>
<reference evidence="3 4" key="1">
    <citation type="submission" date="2019-07" db="EMBL/GenBank/DDBJ databases">
        <title>Whole genome shotgun sequence of Aneurinibacillus danicus NBRC 102444.</title>
        <authorList>
            <person name="Hosoyama A."/>
            <person name="Uohara A."/>
            <person name="Ohji S."/>
            <person name="Ichikawa N."/>
        </authorList>
    </citation>
    <scope>NUCLEOTIDE SEQUENCE [LARGE SCALE GENOMIC DNA]</scope>
    <source>
        <strain evidence="3 4">NBRC 102444</strain>
    </source>
</reference>
<dbReference type="EMBL" id="BJXX01000170">
    <property type="protein sequence ID" value="GEN36186.1"/>
    <property type="molecule type" value="Genomic_DNA"/>
</dbReference>
<keyword evidence="4" id="KW-1185">Reference proteome</keyword>
<evidence type="ECO:0000256" key="1">
    <source>
        <dbReference type="SAM" id="Coils"/>
    </source>
</evidence>
<dbReference type="OrthoDB" id="2351076at2"/>